<protein>
    <submittedName>
        <fullName evidence="4">Endonuclease YncB, thermonuclease family</fullName>
    </submittedName>
</protein>
<keyword evidence="2" id="KW-1133">Transmembrane helix</keyword>
<evidence type="ECO:0000256" key="2">
    <source>
        <dbReference type="SAM" id="Phobius"/>
    </source>
</evidence>
<reference evidence="4 5" key="1">
    <citation type="submission" date="2017-04" db="EMBL/GenBank/DDBJ databases">
        <authorList>
            <person name="Afonso C.L."/>
            <person name="Miller P.J."/>
            <person name="Scott M.A."/>
            <person name="Spackman E."/>
            <person name="Goraichik I."/>
            <person name="Dimitrov K.M."/>
            <person name="Suarez D.L."/>
            <person name="Swayne D.E."/>
        </authorList>
    </citation>
    <scope>NUCLEOTIDE SEQUENCE [LARGE SCALE GENOMIC DNA]</scope>
    <source>
        <strain evidence="4 5">DSM 23236</strain>
    </source>
</reference>
<keyword evidence="2" id="KW-0812">Transmembrane</keyword>
<dbReference type="AlphaFoldDB" id="A0A1W1WZE4"/>
<keyword evidence="4" id="KW-0540">Nuclease</keyword>
<dbReference type="RefSeq" id="WP_217806944.1">
    <property type="nucleotide sequence ID" value="NZ_FWXD01000001.1"/>
</dbReference>
<feature type="transmembrane region" description="Helical" evidence="2">
    <location>
        <begin position="24"/>
        <end position="42"/>
    </location>
</feature>
<dbReference type="InterPro" id="IPR002071">
    <property type="entry name" value="Thermonucl_AS"/>
</dbReference>
<feature type="region of interest" description="Disordered" evidence="1">
    <location>
        <begin position="184"/>
        <end position="206"/>
    </location>
</feature>
<dbReference type="PANTHER" id="PTHR12302:SF26">
    <property type="entry name" value="BLR1266 PROTEIN"/>
    <property type="match status" value="1"/>
</dbReference>
<sequence>MARSPQFGRREAQALQTLFSGRGWPARIAALVVLLAFVWGWYQRENGGLGGHRGGQPGSMSRGQQLQGEVVGVSDGDTVTLLDAKQQQYKLRLAYIDAPEKSQPHGQDAKRALSDLVFRKQVTAEVIDVDRYQRGVAVISVNGQAVNYAQVAAGLAWHYQQYAKGKQSGAEFDRYEAAQQAAQSAGKGLWAERNPTPPWEYRKSQR</sequence>
<dbReference type="Proteomes" id="UP000192761">
    <property type="component" value="Unassembled WGS sequence"/>
</dbReference>
<dbReference type="EMBL" id="FWXD01000001">
    <property type="protein sequence ID" value="SMC17014.1"/>
    <property type="molecule type" value="Genomic_DNA"/>
</dbReference>
<evidence type="ECO:0000256" key="1">
    <source>
        <dbReference type="SAM" id="MobiDB-lite"/>
    </source>
</evidence>
<dbReference type="PANTHER" id="PTHR12302">
    <property type="entry name" value="EBNA2 BINDING PROTEIN P100"/>
    <property type="match status" value="1"/>
</dbReference>
<keyword evidence="4" id="KW-0378">Hydrolase</keyword>
<evidence type="ECO:0000313" key="5">
    <source>
        <dbReference type="Proteomes" id="UP000192761"/>
    </source>
</evidence>
<accession>A0A1W1WZE4</accession>
<feature type="domain" description="TNase-like" evidence="3">
    <location>
        <begin position="64"/>
        <end position="192"/>
    </location>
</feature>
<keyword evidence="2" id="KW-0472">Membrane</keyword>
<dbReference type="SUPFAM" id="SSF50199">
    <property type="entry name" value="Staphylococcal nuclease"/>
    <property type="match status" value="1"/>
</dbReference>
<dbReference type="InterPro" id="IPR016071">
    <property type="entry name" value="Staphylococal_nuclease_OB-fold"/>
</dbReference>
<dbReference type="PROSITE" id="PS50830">
    <property type="entry name" value="TNASE_3"/>
    <property type="match status" value="1"/>
</dbReference>
<dbReference type="PROSITE" id="PS01123">
    <property type="entry name" value="TNASE_1"/>
    <property type="match status" value="1"/>
</dbReference>
<evidence type="ECO:0000313" key="4">
    <source>
        <dbReference type="EMBL" id="SMC17014.1"/>
    </source>
</evidence>
<evidence type="ECO:0000259" key="3">
    <source>
        <dbReference type="PROSITE" id="PS50830"/>
    </source>
</evidence>
<proteinExistence type="predicted"/>
<dbReference type="Pfam" id="PF00565">
    <property type="entry name" value="SNase"/>
    <property type="match status" value="1"/>
</dbReference>
<gene>
    <name evidence="4" type="ORF">SAMN02745857_00307</name>
</gene>
<keyword evidence="4" id="KW-0255">Endonuclease</keyword>
<dbReference type="GO" id="GO:0004519">
    <property type="term" value="F:endonuclease activity"/>
    <property type="evidence" value="ECO:0007669"/>
    <property type="project" value="UniProtKB-KW"/>
</dbReference>
<dbReference type="SMART" id="SM00318">
    <property type="entry name" value="SNc"/>
    <property type="match status" value="1"/>
</dbReference>
<organism evidence="4 5">
    <name type="scientific">Andreprevotia lacus DSM 23236</name>
    <dbReference type="NCBI Taxonomy" id="1121001"/>
    <lineage>
        <taxon>Bacteria</taxon>
        <taxon>Pseudomonadati</taxon>
        <taxon>Pseudomonadota</taxon>
        <taxon>Betaproteobacteria</taxon>
        <taxon>Neisseriales</taxon>
        <taxon>Chitinibacteraceae</taxon>
        <taxon>Andreprevotia</taxon>
    </lineage>
</organism>
<keyword evidence="5" id="KW-1185">Reference proteome</keyword>
<name>A0A1W1WZE4_9NEIS</name>
<dbReference type="GO" id="GO:0003676">
    <property type="term" value="F:nucleic acid binding"/>
    <property type="evidence" value="ECO:0007669"/>
    <property type="project" value="InterPro"/>
</dbReference>
<dbReference type="Gene3D" id="2.40.50.90">
    <property type="match status" value="1"/>
</dbReference>
<dbReference type="STRING" id="1121001.SAMN02745857_00307"/>
<dbReference type="InterPro" id="IPR035437">
    <property type="entry name" value="SNase_OB-fold_sf"/>
</dbReference>